<sequence>MESGSASPAAFPEEVKCENFGFDSALGDDKILNCREYEVTIDCSTPVDEVFSPELDAKSHDSDAQGDSEAVDTPRKLEPELETSTPGPKSGVPDPKPEAAAELSPEANPTLNPRSGRRRTSKYCGVCSANRRNQWQARILMHGKVTHLGYFDTEEEAARIYDIVSLSLHGDKANTNFPRSDYTEGKYAERASKLNGLSREDLQKSLGVKPIHKTSRYNGVSKKRGKWVAKVMIDKKLVYHASFEDEKEAALAYDSAVRRLKPSKAHAYVNFSESTSSAAEKPSQAANPSDPMQCNRGMMVSPGMAGMGQPVPGMSLPHDMCVPWSQNMYGRMPFHPMQGCGADPGMMIPPHPGMMPRHSSMGSLFDVGHDFPDVNGAIVQPPPTAPHSMGHMQNPRPGKVGDGIDPWCQEPCLDPSQWLAWCGAHPGGAYGVASAGYGAGGLPMMPGSDDMRPVMPQMGQGAPSHPMMWDPAMGMVKMSHGMPMDGMPRREPLRNHVQHLIHTPFGMDGMMSGGDKQASSGSNWSTQFSGNLGDADASSTLPARIFPPGVQPGWA</sequence>
<proteinExistence type="predicted"/>
<feature type="domain" description="AP2/ERF" evidence="7">
    <location>
        <begin position="216"/>
        <end position="272"/>
    </location>
</feature>
<keyword evidence="4" id="KW-0804">Transcription</keyword>
<dbReference type="InterPro" id="IPR001471">
    <property type="entry name" value="AP2/ERF_dom"/>
</dbReference>
<feature type="domain" description="AP2/ERF" evidence="7">
    <location>
        <begin position="122"/>
        <end position="178"/>
    </location>
</feature>
<dbReference type="SUPFAM" id="SSF54171">
    <property type="entry name" value="DNA-binding domain"/>
    <property type="match status" value="2"/>
</dbReference>
<protein>
    <submittedName>
        <fullName evidence="8">Ap2-like protein</fullName>
    </submittedName>
</protein>
<evidence type="ECO:0000256" key="1">
    <source>
        <dbReference type="ARBA" id="ARBA00004123"/>
    </source>
</evidence>
<organism evidence="8">
    <name type="scientific">Tetraselmis sp. GSL018</name>
    <dbReference type="NCBI Taxonomy" id="582737"/>
    <lineage>
        <taxon>Eukaryota</taxon>
        <taxon>Viridiplantae</taxon>
        <taxon>Chlorophyta</taxon>
        <taxon>core chlorophytes</taxon>
        <taxon>Chlorodendrophyceae</taxon>
        <taxon>Chlorodendrales</taxon>
        <taxon>Chlorodendraceae</taxon>
        <taxon>Tetraselmis</taxon>
    </lineage>
</organism>
<dbReference type="PANTHER" id="PTHR31677:SF196">
    <property type="entry name" value="ETHYLENE-RESPONSIVE TRANSCRIPTION FACTOR ERF109"/>
    <property type="match status" value="1"/>
</dbReference>
<evidence type="ECO:0000256" key="2">
    <source>
        <dbReference type="ARBA" id="ARBA00023015"/>
    </source>
</evidence>
<evidence type="ECO:0000313" key="8">
    <source>
        <dbReference type="EMBL" id="JAC62820.1"/>
    </source>
</evidence>
<dbReference type="GO" id="GO:0003677">
    <property type="term" value="F:DNA binding"/>
    <property type="evidence" value="ECO:0007669"/>
    <property type="project" value="UniProtKB-KW"/>
</dbReference>
<dbReference type="PANTHER" id="PTHR31677">
    <property type="entry name" value="AP2 DOMAIN CLASS TRANSCRIPTION FACTOR"/>
    <property type="match status" value="1"/>
</dbReference>
<comment type="subcellular location">
    <subcellularLocation>
        <location evidence="1">Nucleus</location>
    </subcellularLocation>
</comment>
<dbReference type="InterPro" id="IPR016177">
    <property type="entry name" value="DNA-bd_dom_sf"/>
</dbReference>
<dbReference type="GO" id="GO:0005634">
    <property type="term" value="C:nucleus"/>
    <property type="evidence" value="ECO:0007669"/>
    <property type="project" value="UniProtKB-SubCell"/>
</dbReference>
<evidence type="ECO:0000256" key="5">
    <source>
        <dbReference type="ARBA" id="ARBA00023242"/>
    </source>
</evidence>
<dbReference type="AlphaFoldDB" id="A0A061QWI6"/>
<feature type="compositionally biased region" description="Polar residues" evidence="6">
    <location>
        <begin position="273"/>
        <end position="292"/>
    </location>
</feature>
<dbReference type="InterPro" id="IPR036955">
    <property type="entry name" value="AP2/ERF_dom_sf"/>
</dbReference>
<evidence type="ECO:0000313" key="9">
    <source>
        <dbReference type="EMBL" id="JAC79371.1"/>
    </source>
</evidence>
<reference evidence="8" key="1">
    <citation type="submission" date="2014-05" db="EMBL/GenBank/DDBJ databases">
        <title>The transcriptome of the halophilic microalga Tetraselmis sp. GSL018 isolated from the Great Salt Lake, Utah.</title>
        <authorList>
            <person name="Jinkerson R.E."/>
            <person name="D'Adamo S."/>
            <person name="Posewitz M.C."/>
        </authorList>
    </citation>
    <scope>NUCLEOTIDE SEQUENCE</scope>
    <source>
        <strain evidence="8">GSL018</strain>
    </source>
</reference>
<evidence type="ECO:0000259" key="7">
    <source>
        <dbReference type="PROSITE" id="PS51032"/>
    </source>
</evidence>
<accession>A0A061QWI6</accession>
<feature type="region of interest" description="Disordered" evidence="6">
    <location>
        <begin position="512"/>
        <end position="555"/>
    </location>
</feature>
<keyword evidence="3" id="KW-0238">DNA-binding</keyword>
<feature type="compositionally biased region" description="Polar residues" evidence="6">
    <location>
        <begin position="517"/>
        <end position="530"/>
    </location>
</feature>
<dbReference type="Gene3D" id="3.30.730.10">
    <property type="entry name" value="AP2/ERF domain"/>
    <property type="match status" value="2"/>
</dbReference>
<dbReference type="SMART" id="SM00380">
    <property type="entry name" value="AP2"/>
    <property type="match status" value="2"/>
</dbReference>
<gene>
    <name evidence="9" type="ORF">TSPGSL018_12880</name>
    <name evidence="8" type="ORF">TSPGSL018_22223</name>
</gene>
<dbReference type="GO" id="GO:0003700">
    <property type="term" value="F:DNA-binding transcription factor activity"/>
    <property type="evidence" value="ECO:0007669"/>
    <property type="project" value="InterPro"/>
</dbReference>
<dbReference type="EMBL" id="GBEZ01005995">
    <property type="protein sequence ID" value="JAC79371.1"/>
    <property type="molecule type" value="Transcribed_RNA"/>
</dbReference>
<dbReference type="EMBL" id="GBEZ01024135">
    <property type="protein sequence ID" value="JAC62820.1"/>
    <property type="molecule type" value="Transcribed_RNA"/>
</dbReference>
<feature type="region of interest" description="Disordered" evidence="6">
    <location>
        <begin position="273"/>
        <end position="294"/>
    </location>
</feature>
<keyword evidence="5" id="KW-0539">Nucleus</keyword>
<evidence type="ECO:0000256" key="4">
    <source>
        <dbReference type="ARBA" id="ARBA00023163"/>
    </source>
</evidence>
<evidence type="ECO:0000256" key="6">
    <source>
        <dbReference type="SAM" id="MobiDB-lite"/>
    </source>
</evidence>
<keyword evidence="2" id="KW-0805">Transcription regulation</keyword>
<name>A0A061QWI6_9CHLO</name>
<dbReference type="PROSITE" id="PS51032">
    <property type="entry name" value="AP2_ERF"/>
    <property type="match status" value="2"/>
</dbReference>
<feature type="region of interest" description="Disordered" evidence="6">
    <location>
        <begin position="52"/>
        <end position="119"/>
    </location>
</feature>
<evidence type="ECO:0000256" key="3">
    <source>
        <dbReference type="ARBA" id="ARBA00023125"/>
    </source>
</evidence>